<name>A0A847R0D0_9GAMM</name>
<proteinExistence type="predicted"/>
<reference evidence="3 4" key="1">
    <citation type="submission" date="2020-04" db="EMBL/GenBank/DDBJ databases">
        <title>Marinomonas sp. M1K-6 isolated from the deep seawater of the Mariana Trench.</title>
        <authorList>
            <person name="Li Y."/>
        </authorList>
    </citation>
    <scope>NUCLEOTIDE SEQUENCE [LARGE SCALE GENOMIC DNA]</scope>
    <source>
        <strain evidence="3 4">M1K-6</strain>
    </source>
</reference>
<keyword evidence="4" id="KW-1185">Reference proteome</keyword>
<dbReference type="InterPro" id="IPR032816">
    <property type="entry name" value="VTT_dom"/>
</dbReference>
<keyword evidence="1" id="KW-0472">Membrane</keyword>
<keyword evidence="1" id="KW-1133">Transmembrane helix</keyword>
<feature type="transmembrane region" description="Helical" evidence="1">
    <location>
        <begin position="87"/>
        <end position="111"/>
    </location>
</feature>
<feature type="transmembrane region" description="Helical" evidence="1">
    <location>
        <begin position="117"/>
        <end position="141"/>
    </location>
</feature>
<dbReference type="InterPro" id="IPR051311">
    <property type="entry name" value="DedA_domain"/>
</dbReference>
<feature type="domain" description="VTT" evidence="2">
    <location>
        <begin position="32"/>
        <end position="133"/>
    </location>
</feature>
<evidence type="ECO:0000256" key="1">
    <source>
        <dbReference type="SAM" id="Phobius"/>
    </source>
</evidence>
<evidence type="ECO:0000259" key="2">
    <source>
        <dbReference type="Pfam" id="PF09335"/>
    </source>
</evidence>
<evidence type="ECO:0000313" key="3">
    <source>
        <dbReference type="EMBL" id="NLQ16895.1"/>
    </source>
</evidence>
<feature type="transmembrane region" description="Helical" evidence="1">
    <location>
        <begin position="37"/>
        <end position="62"/>
    </location>
</feature>
<dbReference type="AlphaFoldDB" id="A0A847R0D0"/>
<dbReference type="GO" id="GO:0005886">
    <property type="term" value="C:plasma membrane"/>
    <property type="evidence" value="ECO:0007669"/>
    <property type="project" value="UniProtKB-ARBA"/>
</dbReference>
<dbReference type="PANTHER" id="PTHR42709:SF4">
    <property type="entry name" value="INNER MEMBRANE PROTEIN YQAA"/>
    <property type="match status" value="1"/>
</dbReference>
<protein>
    <submittedName>
        <fullName evidence="3">DedA family protein</fullName>
    </submittedName>
</protein>
<organism evidence="3 4">
    <name type="scientific">Marinomonas profundi</name>
    <dbReference type="NCBI Taxonomy" id="2726122"/>
    <lineage>
        <taxon>Bacteria</taxon>
        <taxon>Pseudomonadati</taxon>
        <taxon>Pseudomonadota</taxon>
        <taxon>Gammaproteobacteria</taxon>
        <taxon>Oceanospirillales</taxon>
        <taxon>Oceanospirillaceae</taxon>
        <taxon>Marinomonas</taxon>
    </lineage>
</organism>
<evidence type="ECO:0000313" key="4">
    <source>
        <dbReference type="Proteomes" id="UP000586067"/>
    </source>
</evidence>
<dbReference type="EMBL" id="JABAEK010000003">
    <property type="protein sequence ID" value="NLQ16895.1"/>
    <property type="molecule type" value="Genomic_DNA"/>
</dbReference>
<gene>
    <name evidence="3" type="ORF">HGG82_04575</name>
</gene>
<dbReference type="Proteomes" id="UP000586067">
    <property type="component" value="Unassembled WGS sequence"/>
</dbReference>
<keyword evidence="1" id="KW-0812">Transmembrane</keyword>
<dbReference type="PANTHER" id="PTHR42709">
    <property type="entry name" value="ALKALINE PHOSPHATASE LIKE PROTEIN"/>
    <property type="match status" value="1"/>
</dbReference>
<dbReference type="Pfam" id="PF09335">
    <property type="entry name" value="VTT_dom"/>
    <property type="match status" value="1"/>
</dbReference>
<comment type="caution">
    <text evidence="3">The sequence shown here is derived from an EMBL/GenBank/DDBJ whole genome shotgun (WGS) entry which is preliminary data.</text>
</comment>
<sequence>MGYVVVFFTSFLAATVLPLGSEGVLLYYASDTANSWLLLWGLASVGNTLGALTNWLLGGFLLRYESHKWFPVSADHRQKAERVFNRYGVWSLLLTWLPVVGDGIALVSGVLRTSIWYFLPLVFIGKAARYALVLWGHYWLFVN</sequence>
<accession>A0A847R0D0</accession>